<keyword evidence="1" id="KW-0677">Repeat</keyword>
<dbReference type="PROSITE" id="PS50005">
    <property type="entry name" value="TPR"/>
    <property type="match status" value="1"/>
</dbReference>
<sequence length="454" mass="49562">MLKWASLFVLCIAAALGISHLIAVPEAPGQPEESSAIEEPLEQESISDIVEQLIPQRPSITLPTRAMPASKDDLRAEAEFVANTLRQSYPDRAEALHVAAMMCAQFSQSAEAEKLWKQCIALAPSDPRYYINFAAVAMDRGDSQLAAETLQKAYNAGVSSPDLMHHLGVALNKVGKSEEAEKVIERAIQQDPDNPSFWMVLGQAQLRLRKLEEAEKSLKKTIETGHESPAAFTSLANALAQQGKDDEAKKYRDLVSDKNGGDDIAAQRRFQVLSSAEARQATVNTLIEAATVQIRMGNSLAAELHLLRALTLDPANFAACQVLADMYHEAGLAAEERLVRQRLVDIAPFDFTNQFKLAEASQASGDRAAAEAALKNVISIGPNMPEPYLALAQFYLDGAKLNQARWYAQEALRHHATSSGYRLLATICQRMGDETNAVAAMQEAQKLERPSVSP</sequence>
<comment type="caution">
    <text evidence="5">The sequence shown here is derived from an EMBL/GenBank/DDBJ whole genome shotgun (WGS) entry which is preliminary data.</text>
</comment>
<dbReference type="OrthoDB" id="275761at2"/>
<name>A0A2S8G826_9BACT</name>
<reference evidence="5 6" key="1">
    <citation type="submission" date="2018-02" db="EMBL/GenBank/DDBJ databases">
        <title>Comparative genomes isolates from brazilian mangrove.</title>
        <authorList>
            <person name="Araujo J.E."/>
            <person name="Taketani R.G."/>
            <person name="Silva M.C.P."/>
            <person name="Loureco M.V."/>
            <person name="Andreote F.D."/>
        </authorList>
    </citation>
    <scope>NUCLEOTIDE SEQUENCE [LARGE SCALE GENOMIC DNA]</scope>
    <source>
        <strain evidence="5 6">Hex-1 MGV</strain>
    </source>
</reference>
<evidence type="ECO:0000256" key="2">
    <source>
        <dbReference type="ARBA" id="ARBA00022803"/>
    </source>
</evidence>
<dbReference type="GO" id="GO:0030968">
    <property type="term" value="P:endoplasmic reticulum unfolded protein response"/>
    <property type="evidence" value="ECO:0007669"/>
    <property type="project" value="TreeGrafter"/>
</dbReference>
<evidence type="ECO:0000313" key="5">
    <source>
        <dbReference type="EMBL" id="PQO40577.1"/>
    </source>
</evidence>
<evidence type="ECO:0000256" key="1">
    <source>
        <dbReference type="ARBA" id="ARBA00022737"/>
    </source>
</evidence>
<organism evidence="5 6">
    <name type="scientific">Blastopirellula marina</name>
    <dbReference type="NCBI Taxonomy" id="124"/>
    <lineage>
        <taxon>Bacteria</taxon>
        <taxon>Pseudomonadati</taxon>
        <taxon>Planctomycetota</taxon>
        <taxon>Planctomycetia</taxon>
        <taxon>Pirellulales</taxon>
        <taxon>Pirellulaceae</taxon>
        <taxon>Blastopirellula</taxon>
    </lineage>
</organism>
<dbReference type="PANTHER" id="PTHR44227">
    <property type="match status" value="1"/>
</dbReference>
<feature type="signal peptide" evidence="4">
    <location>
        <begin position="1"/>
        <end position="23"/>
    </location>
</feature>
<proteinExistence type="predicted"/>
<dbReference type="Pfam" id="PF14559">
    <property type="entry name" value="TPR_19"/>
    <property type="match status" value="1"/>
</dbReference>
<keyword evidence="2 3" id="KW-0802">TPR repeat</keyword>
<dbReference type="InterPro" id="IPR052346">
    <property type="entry name" value="O-mannosyl-transferase_TMTC"/>
</dbReference>
<dbReference type="Proteomes" id="UP000238322">
    <property type="component" value="Unassembled WGS sequence"/>
</dbReference>
<dbReference type="GO" id="GO:0035269">
    <property type="term" value="P:protein O-linked glycosylation via mannose"/>
    <property type="evidence" value="ECO:0007669"/>
    <property type="project" value="TreeGrafter"/>
</dbReference>
<dbReference type="PANTHER" id="PTHR44227:SF3">
    <property type="entry name" value="PROTEIN O-MANNOSYL-TRANSFERASE TMTC4"/>
    <property type="match status" value="1"/>
</dbReference>
<evidence type="ECO:0000256" key="3">
    <source>
        <dbReference type="PROSITE-ProRule" id="PRU00339"/>
    </source>
</evidence>
<feature type="repeat" description="TPR" evidence="3">
    <location>
        <begin position="161"/>
        <end position="194"/>
    </location>
</feature>
<gene>
    <name evidence="5" type="ORF">C5Y83_01215</name>
</gene>
<feature type="chain" id="PRO_5015450475" evidence="4">
    <location>
        <begin position="24"/>
        <end position="454"/>
    </location>
</feature>
<dbReference type="AlphaFoldDB" id="A0A2S8G826"/>
<dbReference type="GO" id="GO:0000030">
    <property type="term" value="F:mannosyltransferase activity"/>
    <property type="evidence" value="ECO:0007669"/>
    <property type="project" value="TreeGrafter"/>
</dbReference>
<evidence type="ECO:0000256" key="4">
    <source>
        <dbReference type="SAM" id="SignalP"/>
    </source>
</evidence>
<dbReference type="InterPro" id="IPR019734">
    <property type="entry name" value="TPR_rpt"/>
</dbReference>
<protein>
    <submittedName>
        <fullName evidence="5">Uncharacterized protein</fullName>
    </submittedName>
</protein>
<dbReference type="EMBL" id="PUHY01000001">
    <property type="protein sequence ID" value="PQO40577.1"/>
    <property type="molecule type" value="Genomic_DNA"/>
</dbReference>
<dbReference type="RefSeq" id="WP_105327813.1">
    <property type="nucleotide sequence ID" value="NZ_PUHY01000001.1"/>
</dbReference>
<dbReference type="SMART" id="SM00028">
    <property type="entry name" value="TPR"/>
    <property type="match status" value="8"/>
</dbReference>
<evidence type="ECO:0000313" key="6">
    <source>
        <dbReference type="Proteomes" id="UP000238322"/>
    </source>
</evidence>
<dbReference type="InterPro" id="IPR011990">
    <property type="entry name" value="TPR-like_helical_dom_sf"/>
</dbReference>
<accession>A0A2S8G826</accession>
<dbReference type="Gene3D" id="1.25.40.10">
    <property type="entry name" value="Tetratricopeptide repeat domain"/>
    <property type="match status" value="2"/>
</dbReference>
<keyword evidence="4" id="KW-0732">Signal</keyword>
<dbReference type="SUPFAM" id="SSF48452">
    <property type="entry name" value="TPR-like"/>
    <property type="match status" value="2"/>
</dbReference>